<keyword evidence="5" id="KW-1185">Reference proteome</keyword>
<gene>
    <name evidence="4" type="ORF">GSOID_T00011396001</name>
</gene>
<reference evidence="4" key="1">
    <citation type="journal article" date="2010" name="Science">
        <title>Plasticity of animal genome architecture unmasked by rapid evolution of a pelagic tunicate.</title>
        <authorList>
            <person name="Denoeud F."/>
            <person name="Henriet S."/>
            <person name="Mungpakdee S."/>
            <person name="Aury J.M."/>
            <person name="Da Silva C."/>
            <person name="Brinkmann H."/>
            <person name="Mikhaleva J."/>
            <person name="Olsen L.C."/>
            <person name="Jubin C."/>
            <person name="Canestro C."/>
            <person name="Bouquet J.M."/>
            <person name="Danks G."/>
            <person name="Poulain J."/>
            <person name="Campsteijn C."/>
            <person name="Adamski M."/>
            <person name="Cross I."/>
            <person name="Yadetie F."/>
            <person name="Muffato M."/>
            <person name="Louis A."/>
            <person name="Butcher S."/>
            <person name="Tsagkogeorga G."/>
            <person name="Konrad A."/>
            <person name="Singh S."/>
            <person name="Jensen M.F."/>
            <person name="Cong E.H."/>
            <person name="Eikeseth-Otteraa H."/>
            <person name="Noel B."/>
            <person name="Anthouard V."/>
            <person name="Porcel B.M."/>
            <person name="Kachouri-Lafond R."/>
            <person name="Nishino A."/>
            <person name="Ugolini M."/>
            <person name="Chourrout P."/>
            <person name="Nishida H."/>
            <person name="Aasland R."/>
            <person name="Huzurbazar S."/>
            <person name="Westhof E."/>
            <person name="Delsuc F."/>
            <person name="Lehrach H."/>
            <person name="Reinhardt R."/>
            <person name="Weissenbach J."/>
            <person name="Roy S.W."/>
            <person name="Artiguenave F."/>
            <person name="Postlethwait J.H."/>
            <person name="Manak J.R."/>
            <person name="Thompson E.M."/>
            <person name="Jaillon O."/>
            <person name="Du Pasquier L."/>
            <person name="Boudinot P."/>
            <person name="Liberles D.A."/>
            <person name="Volff J.N."/>
            <person name="Philippe H."/>
            <person name="Lenhard B."/>
            <person name="Roest Crollius H."/>
            <person name="Wincker P."/>
            <person name="Chourrout D."/>
        </authorList>
    </citation>
    <scope>NUCLEOTIDE SEQUENCE [LARGE SCALE GENOMIC DNA]</scope>
</reference>
<dbReference type="Pfam" id="PF25087">
    <property type="entry name" value="GMPPB_C"/>
    <property type="match status" value="1"/>
</dbReference>
<dbReference type="EMBL" id="FN653018">
    <property type="protein sequence ID" value="CBY21867.1"/>
    <property type="molecule type" value="Genomic_DNA"/>
</dbReference>
<feature type="domain" description="Mannose-1-phosphate guanyltransferase C-terminal" evidence="3">
    <location>
        <begin position="268"/>
        <end position="403"/>
    </location>
</feature>
<evidence type="ECO:0000259" key="2">
    <source>
        <dbReference type="Pfam" id="PF00483"/>
    </source>
</evidence>
<sequence length="406" mass="44521">MSEKAVAVILLGGPNKGTSYGFRPLSIDLPKPLFPVGGLPLLQQQIRTCKKAGCSEIFLLGFYPVEEMDKFIKTTGRKEDVSLRYLFEFEPLSTSGGLFHFRDQIQKNLKEDGTIFFMNCDVCSLFPLEKLEKVHKKGGKHSTVLCVNSEMESSKQYGNIFIKNNEESGIVEHYVEKPENCVTSTISCGIYAFARSIFDVLKAIYKQTSSHGPISLERDVFPALCASEELFGLLSNSPFVQIKSAASAISASSLFLLGMKNLSTGDNIIGDVFIHPTATVDSGAKLGPNVTIGAGAIVEKGTRIKNAIVLEDCHIQEHTLIMDSVIGWNSEIGKWCRIEGTPPAVNPDKPFARLESDRLFDSSGRLIPSSTILGKNTFLADELVVRNSIVMPAKTLNYNISNQIVL</sequence>
<feature type="domain" description="Nucleotidyl transferase" evidence="2">
    <location>
        <begin position="7"/>
        <end position="228"/>
    </location>
</feature>
<dbReference type="InterPro" id="IPR050486">
    <property type="entry name" value="Mannose-1P_guanyltransferase"/>
</dbReference>
<dbReference type="InParanoid" id="E4WWX5"/>
<dbReference type="InterPro" id="IPR018357">
    <property type="entry name" value="Hexapep_transf_CS"/>
</dbReference>
<dbReference type="OrthoDB" id="285674at2759"/>
<evidence type="ECO:0000313" key="5">
    <source>
        <dbReference type="Proteomes" id="UP000001307"/>
    </source>
</evidence>
<dbReference type="AlphaFoldDB" id="E4WWX5"/>
<dbReference type="SUPFAM" id="SSF53448">
    <property type="entry name" value="Nucleotide-diphospho-sugar transferases"/>
    <property type="match status" value="1"/>
</dbReference>
<dbReference type="Gene3D" id="2.160.10.10">
    <property type="entry name" value="Hexapeptide repeat proteins"/>
    <property type="match status" value="1"/>
</dbReference>
<organism evidence="4">
    <name type="scientific">Oikopleura dioica</name>
    <name type="common">Tunicate</name>
    <dbReference type="NCBI Taxonomy" id="34765"/>
    <lineage>
        <taxon>Eukaryota</taxon>
        <taxon>Metazoa</taxon>
        <taxon>Chordata</taxon>
        <taxon>Tunicata</taxon>
        <taxon>Appendicularia</taxon>
        <taxon>Copelata</taxon>
        <taxon>Oikopleuridae</taxon>
        <taxon>Oikopleura</taxon>
    </lineage>
</organism>
<dbReference type="Pfam" id="PF00483">
    <property type="entry name" value="NTP_transferase"/>
    <property type="match status" value="1"/>
</dbReference>
<dbReference type="InterPro" id="IPR056729">
    <property type="entry name" value="GMPPB_C"/>
</dbReference>
<accession>E4WWX5</accession>
<comment type="similarity">
    <text evidence="1">Belongs to the transferase hexapeptide repeat family.</text>
</comment>
<dbReference type="GO" id="GO:0016740">
    <property type="term" value="F:transferase activity"/>
    <property type="evidence" value="ECO:0007669"/>
    <property type="project" value="InterPro"/>
</dbReference>
<dbReference type="InterPro" id="IPR029044">
    <property type="entry name" value="Nucleotide-diphossugar_trans"/>
</dbReference>
<dbReference type="Proteomes" id="UP000001307">
    <property type="component" value="Unassembled WGS sequence"/>
</dbReference>
<evidence type="ECO:0000313" key="4">
    <source>
        <dbReference type="EMBL" id="CBY21867.1"/>
    </source>
</evidence>
<protein>
    <submittedName>
        <fullName evidence="4">Uncharacterized protein</fullName>
    </submittedName>
</protein>
<dbReference type="InterPro" id="IPR005835">
    <property type="entry name" value="NTP_transferase_dom"/>
</dbReference>
<dbReference type="Gene3D" id="3.90.550.10">
    <property type="entry name" value="Spore Coat Polysaccharide Biosynthesis Protein SpsA, Chain A"/>
    <property type="match status" value="1"/>
</dbReference>
<proteinExistence type="inferred from homology"/>
<dbReference type="PROSITE" id="PS00101">
    <property type="entry name" value="HEXAPEP_TRANSFERASES"/>
    <property type="match status" value="1"/>
</dbReference>
<name>E4WWX5_OIKDI</name>
<evidence type="ECO:0000259" key="3">
    <source>
        <dbReference type="Pfam" id="PF25087"/>
    </source>
</evidence>
<dbReference type="PANTHER" id="PTHR22572">
    <property type="entry name" value="SUGAR-1-PHOSPHATE GUANYL TRANSFERASE"/>
    <property type="match status" value="1"/>
</dbReference>
<evidence type="ECO:0000256" key="1">
    <source>
        <dbReference type="ARBA" id="ARBA00007274"/>
    </source>
</evidence>